<keyword evidence="2 9" id="KW-0028">Amino-acid biosynthesis</keyword>
<evidence type="ECO:0000256" key="8">
    <source>
        <dbReference type="ARBA" id="ARBA00061188"/>
    </source>
</evidence>
<dbReference type="FunFam" id="3.40.1030.10:FF:000002">
    <property type="entry name" value="Anthranilate phosphoribosyltransferase"/>
    <property type="match status" value="1"/>
</dbReference>
<comment type="cofactor">
    <cofactor evidence="9">
        <name>Mg(2+)</name>
        <dbReference type="ChEBI" id="CHEBI:18420"/>
    </cofactor>
    <text evidence="9">Binds 2 magnesium ions per monomer.</text>
</comment>
<evidence type="ECO:0000313" key="13">
    <source>
        <dbReference type="EMBL" id="MBD1271671.1"/>
    </source>
</evidence>
<feature type="binding site" evidence="9">
    <location>
        <position position="183"/>
    </location>
    <ligand>
        <name>5-phospho-alpha-D-ribose 1-diphosphate</name>
        <dbReference type="ChEBI" id="CHEBI:58017"/>
    </ligand>
</feature>
<feature type="binding site" evidence="9">
    <location>
        <position position="328"/>
    </location>
    <ligand>
        <name>Mg(2+)</name>
        <dbReference type="ChEBI" id="CHEBI:18420"/>
        <label>2</label>
    </ligand>
</feature>
<comment type="pathway">
    <text evidence="1 9">Amino-acid biosynthesis; L-tryptophan biosynthesis; L-tryptophan from chorismate: step 2/5.</text>
</comment>
<dbReference type="InterPro" id="IPR036320">
    <property type="entry name" value="Glycosyl_Trfase_fam3_N_dom_sf"/>
</dbReference>
<feature type="binding site" evidence="9">
    <location>
        <position position="327"/>
    </location>
    <ligand>
        <name>Mg(2+)</name>
        <dbReference type="ChEBI" id="CHEBI:18420"/>
        <label>2</label>
    </ligand>
</feature>
<feature type="binding site" evidence="9">
    <location>
        <position position="223"/>
    </location>
    <ligand>
        <name>5-phospho-alpha-D-ribose 1-diphosphate</name>
        <dbReference type="ChEBI" id="CHEBI:58017"/>
    </ligand>
</feature>
<dbReference type="InterPro" id="IPR035902">
    <property type="entry name" value="Nuc_phospho_transferase"/>
</dbReference>
<accession>A0A8I0KI38</accession>
<feature type="binding site" evidence="9">
    <location>
        <position position="183"/>
    </location>
    <ligand>
        <name>anthranilate</name>
        <dbReference type="ChEBI" id="CHEBI:16567"/>
        <label>1</label>
    </ligand>
</feature>
<dbReference type="UniPathway" id="UPA00035">
    <property type="reaction ID" value="UER00041"/>
</dbReference>
<gene>
    <name evidence="9 13" type="primary">trpD</name>
    <name evidence="13" type="ORF">IDH50_15610</name>
</gene>
<comment type="subunit">
    <text evidence="9">Homodimer.</text>
</comment>
<dbReference type="InterPro" id="IPR000312">
    <property type="entry name" value="Glycosyl_Trfase_fam3"/>
</dbReference>
<evidence type="ECO:0000256" key="10">
    <source>
        <dbReference type="SAM" id="MobiDB-lite"/>
    </source>
</evidence>
<evidence type="ECO:0000313" key="14">
    <source>
        <dbReference type="Proteomes" id="UP000659061"/>
    </source>
</evidence>
<dbReference type="GO" id="GO:0000162">
    <property type="term" value="P:L-tryptophan biosynthetic process"/>
    <property type="evidence" value="ECO:0007669"/>
    <property type="project" value="UniProtKB-UniRule"/>
</dbReference>
<name>A0A8I0KI38_9ACTN</name>
<feature type="region of interest" description="Disordered" evidence="10">
    <location>
        <begin position="1"/>
        <end position="100"/>
    </location>
</feature>
<dbReference type="InterPro" id="IPR017459">
    <property type="entry name" value="Glycosyl_Trfase_fam3_N_dom"/>
</dbReference>
<dbReference type="NCBIfam" id="TIGR01245">
    <property type="entry name" value="trpD"/>
    <property type="match status" value="1"/>
</dbReference>
<dbReference type="Proteomes" id="UP000659061">
    <property type="component" value="Unassembled WGS sequence"/>
</dbReference>
<evidence type="ECO:0000256" key="2">
    <source>
        <dbReference type="ARBA" id="ARBA00022605"/>
    </source>
</evidence>
<proteinExistence type="inferred from homology"/>
<sequence>MRHRAGGLAAARRRGHRAGDPRRRGRPGRRHGHRPPDEGRALPGPAEPRADRSPAGRVAGHLVARGRGGPAAARPVPPRRVGHRAAARCRRPGRASLSGGPAALSWPHVLTELLAGHDLDADATAWAMGEILSGDASGAQIAGFAVALRAKGETSAELQGLVDAMYAKATTLDLDDRVVDIVGTGGDMAKTVNISSMAAVTTAGAGVGVVKHGNRAASSQSGTADVFERLGVRLTVPAEHVLDVYREAGITFCFAPVFHASMRFAGPARRELGVPTFFNFLGPLTNPARPAASAIGCADPRMAPLMAEVLARRGSDALVFRGDDGLDEITVTTTTRFWLPGPDGIEEHVLDPADLGFDHAPADALRGGEPEYNADVFRRVLDGETGPVRDAVVLNAGAAIAAHTGSEGPLVERLRAGVARATESIDSGAARAALARWVEATSRHVA</sequence>
<feature type="compositionally biased region" description="Basic residues" evidence="10">
    <location>
        <begin position="1"/>
        <end position="16"/>
    </location>
</feature>
<feature type="compositionally biased region" description="Basic residues" evidence="10">
    <location>
        <begin position="80"/>
        <end position="93"/>
    </location>
</feature>
<dbReference type="Gene3D" id="1.20.970.10">
    <property type="entry name" value="Transferase, Pyrimidine Nucleoside Phosphorylase, Chain C"/>
    <property type="match status" value="1"/>
</dbReference>
<comment type="caution">
    <text evidence="9">Lacks conserved residue(s) required for the propagation of feature annotation.</text>
</comment>
<dbReference type="GO" id="GO:0000287">
    <property type="term" value="F:magnesium ion binding"/>
    <property type="evidence" value="ECO:0007669"/>
    <property type="project" value="UniProtKB-UniRule"/>
</dbReference>
<feature type="binding site" evidence="9">
    <location>
        <begin position="193"/>
        <end position="196"/>
    </location>
    <ligand>
        <name>5-phospho-alpha-D-ribose 1-diphosphate</name>
        <dbReference type="ChEBI" id="CHEBI:58017"/>
    </ligand>
</feature>
<keyword evidence="5 9" id="KW-0822">Tryptophan biosynthesis</keyword>
<feature type="binding site" evidence="9">
    <location>
        <position position="195"/>
    </location>
    <ligand>
        <name>Mg(2+)</name>
        <dbReference type="ChEBI" id="CHEBI:18420"/>
        <label>1</label>
    </ligand>
</feature>
<reference evidence="13" key="1">
    <citation type="submission" date="2020-09" db="EMBL/GenBank/DDBJ databases">
        <title>Novel species in genus Aeromicrobium.</title>
        <authorList>
            <person name="Zhang G."/>
        </authorList>
    </citation>
    <scope>NUCLEOTIDE SEQUENCE</scope>
    <source>
        <strain evidence="13">SSW1-57</strain>
    </source>
</reference>
<comment type="similarity">
    <text evidence="8">In the C-terminal section; belongs to the anthranilate phosphoribosyltransferase family.</text>
</comment>
<dbReference type="PANTHER" id="PTHR43285:SF2">
    <property type="entry name" value="ANTHRANILATE PHOSPHORIBOSYLTRANSFERASE"/>
    <property type="match status" value="1"/>
</dbReference>
<evidence type="ECO:0000259" key="11">
    <source>
        <dbReference type="Pfam" id="PF00591"/>
    </source>
</evidence>
<feature type="binding site" evidence="9">
    <location>
        <position position="191"/>
    </location>
    <ligand>
        <name>5-phospho-alpha-D-ribose 1-diphosphate</name>
        <dbReference type="ChEBI" id="CHEBI:58017"/>
    </ligand>
</feature>
<comment type="similarity">
    <text evidence="9">Belongs to the anthranilate phosphoribosyltransferase family.</text>
</comment>
<feature type="domain" description="Glycosyl transferase family 3" evidence="11">
    <location>
        <begin position="176"/>
        <end position="430"/>
    </location>
</feature>
<evidence type="ECO:0000256" key="9">
    <source>
        <dbReference type="HAMAP-Rule" id="MF_00211"/>
    </source>
</evidence>
<feature type="binding site" evidence="9">
    <location>
        <begin position="186"/>
        <end position="187"/>
    </location>
    <ligand>
        <name>5-phospho-alpha-D-ribose 1-diphosphate</name>
        <dbReference type="ChEBI" id="CHEBI:58017"/>
    </ligand>
</feature>
<keyword evidence="9" id="KW-0460">Magnesium</keyword>
<dbReference type="GO" id="GO:0004048">
    <property type="term" value="F:anthranilate phosphoribosyltransferase activity"/>
    <property type="evidence" value="ECO:0007669"/>
    <property type="project" value="UniProtKB-UniRule"/>
</dbReference>
<organism evidence="13 14">
    <name type="scientific">Aeromicrobium tamlense</name>
    <dbReference type="NCBI Taxonomy" id="375541"/>
    <lineage>
        <taxon>Bacteria</taxon>
        <taxon>Bacillati</taxon>
        <taxon>Actinomycetota</taxon>
        <taxon>Actinomycetes</taxon>
        <taxon>Propionibacteriales</taxon>
        <taxon>Nocardioidaceae</taxon>
        <taxon>Aeromicrobium</taxon>
    </lineage>
</organism>
<protein>
    <recommendedName>
        <fullName evidence="9">Anthranilate phosphoribosyltransferase</fullName>
        <ecNumber evidence="9">2.4.2.18</ecNumber>
    </recommendedName>
</protein>
<evidence type="ECO:0000256" key="1">
    <source>
        <dbReference type="ARBA" id="ARBA00004907"/>
    </source>
</evidence>
<feature type="binding site" evidence="9">
    <location>
        <position position="328"/>
    </location>
    <ligand>
        <name>Mg(2+)</name>
        <dbReference type="ChEBI" id="CHEBI:18420"/>
        <label>1</label>
    </ligand>
</feature>
<feature type="domain" description="Glycosyl transferase family 3 N-terminal" evidence="12">
    <location>
        <begin position="108"/>
        <end position="169"/>
    </location>
</feature>
<evidence type="ECO:0000256" key="7">
    <source>
        <dbReference type="ARBA" id="ARBA00052328"/>
    </source>
</evidence>
<evidence type="ECO:0000256" key="3">
    <source>
        <dbReference type="ARBA" id="ARBA00022676"/>
    </source>
</evidence>
<comment type="function">
    <text evidence="9">Catalyzes the transfer of the phosphoribosyl group of 5-phosphorylribose-1-pyrophosphate (PRPP) to anthranilate to yield N-(5'-phosphoribosyl)-anthranilate (PRA).</text>
</comment>
<feature type="binding site" evidence="9">
    <location>
        <position position="269"/>
    </location>
    <ligand>
        <name>anthranilate</name>
        <dbReference type="ChEBI" id="CHEBI:16567"/>
        <label>2</label>
    </ligand>
</feature>
<dbReference type="EMBL" id="JACWMT010000003">
    <property type="protein sequence ID" value="MBD1271671.1"/>
    <property type="molecule type" value="Genomic_DNA"/>
</dbReference>
<dbReference type="AlphaFoldDB" id="A0A8I0KI38"/>
<evidence type="ECO:0000259" key="12">
    <source>
        <dbReference type="Pfam" id="PF02885"/>
    </source>
</evidence>
<keyword evidence="4 9" id="KW-0808">Transferase</keyword>
<evidence type="ECO:0000256" key="6">
    <source>
        <dbReference type="ARBA" id="ARBA00023141"/>
    </source>
</evidence>
<feature type="binding site" evidence="9">
    <location>
        <position position="214"/>
    </location>
    <ligand>
        <name>anthranilate</name>
        <dbReference type="ChEBI" id="CHEBI:16567"/>
        <label>1</label>
    </ligand>
</feature>
<dbReference type="InterPro" id="IPR005940">
    <property type="entry name" value="Anthranilate_Pribosyl_Tfrase"/>
</dbReference>
<dbReference type="SUPFAM" id="SSF52418">
    <property type="entry name" value="Nucleoside phosphorylase/phosphoribosyltransferase catalytic domain"/>
    <property type="match status" value="1"/>
</dbReference>
<dbReference type="Pfam" id="PF00591">
    <property type="entry name" value="Glycos_transf_3"/>
    <property type="match status" value="1"/>
</dbReference>
<dbReference type="GO" id="GO:0005829">
    <property type="term" value="C:cytosol"/>
    <property type="evidence" value="ECO:0007669"/>
    <property type="project" value="TreeGrafter"/>
</dbReference>
<comment type="caution">
    <text evidence="13">The sequence shown here is derived from an EMBL/GenBank/DDBJ whole genome shotgun (WGS) entry which is preliminary data.</text>
</comment>
<evidence type="ECO:0000256" key="5">
    <source>
        <dbReference type="ARBA" id="ARBA00022822"/>
    </source>
</evidence>
<dbReference type="Gene3D" id="3.40.1030.10">
    <property type="entry name" value="Nucleoside phosphorylase/phosphoribosyltransferase catalytic domain"/>
    <property type="match status" value="1"/>
</dbReference>
<keyword evidence="6 9" id="KW-0057">Aromatic amino acid biosynthesis</keyword>
<dbReference type="EC" id="2.4.2.18" evidence="9"/>
<evidence type="ECO:0000256" key="4">
    <source>
        <dbReference type="ARBA" id="ARBA00022679"/>
    </source>
</evidence>
<keyword evidence="3 9" id="KW-0328">Glycosyltransferase</keyword>
<dbReference type="PANTHER" id="PTHR43285">
    <property type="entry name" value="ANTHRANILATE PHOSPHORIBOSYLTRANSFERASE"/>
    <property type="match status" value="1"/>
</dbReference>
<comment type="catalytic activity">
    <reaction evidence="7 9">
        <text>N-(5-phospho-beta-D-ribosyl)anthranilate + diphosphate = 5-phospho-alpha-D-ribose 1-diphosphate + anthranilate</text>
        <dbReference type="Rhea" id="RHEA:11768"/>
        <dbReference type="ChEBI" id="CHEBI:16567"/>
        <dbReference type="ChEBI" id="CHEBI:18277"/>
        <dbReference type="ChEBI" id="CHEBI:33019"/>
        <dbReference type="ChEBI" id="CHEBI:58017"/>
        <dbReference type="EC" id="2.4.2.18"/>
    </reaction>
</comment>
<dbReference type="Pfam" id="PF02885">
    <property type="entry name" value="Glycos_trans_3N"/>
    <property type="match status" value="1"/>
</dbReference>
<dbReference type="HAMAP" id="MF_00211">
    <property type="entry name" value="TrpD"/>
    <property type="match status" value="1"/>
</dbReference>
<feature type="compositionally biased region" description="Basic residues" evidence="10">
    <location>
        <begin position="23"/>
        <end position="33"/>
    </location>
</feature>
<keyword evidence="9" id="KW-0479">Metal-binding</keyword>
<feature type="binding site" evidence="9">
    <location>
        <begin position="211"/>
        <end position="219"/>
    </location>
    <ligand>
        <name>5-phospho-alpha-D-ribose 1-diphosphate</name>
        <dbReference type="ChEBI" id="CHEBI:58017"/>
    </ligand>
</feature>
<dbReference type="SUPFAM" id="SSF47648">
    <property type="entry name" value="Nucleoside phosphorylase/phosphoribosyltransferase N-terminal domain"/>
    <property type="match status" value="1"/>
</dbReference>